<dbReference type="CDD" id="cd18793">
    <property type="entry name" value="SF2_C_SNF"/>
    <property type="match status" value="1"/>
</dbReference>
<protein>
    <submittedName>
        <fullName evidence="6">Helicase</fullName>
    </submittedName>
</protein>
<evidence type="ECO:0000259" key="5">
    <source>
        <dbReference type="PROSITE" id="PS51194"/>
    </source>
</evidence>
<dbReference type="Gene3D" id="3.40.50.300">
    <property type="entry name" value="P-loop containing nucleotide triphosphate hydrolases"/>
    <property type="match status" value="1"/>
</dbReference>
<sequence length="1076" mass="123865">MNFKYGNLKDLCKPHILKKGESYYAGDYAFDFEVQELEENLAKSIRCYVASEYFDQYLVNFEIDLKNNLLTGRCTCANYAKDGKVCSHIAAGYLYYLNRLAKKERKALGIVDQILKLYDGSIKINDKREQLKLDINLSIDKSNILLDLKIGVDKLYSVRDLQSFIIDIDKESCIIEFGKGFILDFQQHYFCEEDRRFLKYIQDLALIGELASDKNSANKMFDGKYMKLVDSTAKNILNYCEDKSFSITVGSDKYDDCIIAEENLKFDINIEETSKEILVTAVNELPIPVTSDYEYVFYQGKVYRCNENTIKRFKAILPFLLNSEEKSFVIHKKEKNLFVGRVLPLLNSISQVELSENLKNEIVEPGLNLKSKFYFDKVGKSVVLFIKFDYGVVEIDAVTEQYNPKDIAVIRDIDSEEEIKKSVLAMGFIKNKNHLAITDELKIIELQNEGLEKLGHLGEVYYSEAFKKFKIIKKLTFTAGTRVNSEDLLEFSFNIEELTREELMGTIKALRSGKKYYKASEKGFIMLDDPVLVKLNNLLESLNIKENNILEDAVELEKYNALYLDEKLNQYLGDNTINRDEKYVKLLESIKKVDIEDIDIPKYLNCNMRNYQVAGYKWLKTLNKYGFGGILADEMGLGKTLQTISLLLSYKEEEKLNPSIVVCPTSLLYNWKEELEKFAPSLKVLIYYGSKAQRNKLETEFSNCDVILTTYPIVRIDIEELKGYSFNTIIIDEAQNIKNSTSQNSKSVKELRGKNRFALTGTPIENSLMELWSIFDFIMPGFLFSSNSFRRKYEVPIVKEEDKKVLEDLLSRVTPFILRRKKKEVLNELPPKIERKVTVELNKDQRKLYSTYVKEFRSEIESNIEKNGINKSRIQILSAITRLRQLCCDPSTFIKDYAGGSGKLDTLYELIESCIQEGHRILLFSQFTSALKNIAKQLKLMDVSYMYLDGSVKSEERLELVNSFNRGDTSVFLISLKAGGAGLNLTSADVVIHFDPWWNPAVEDQATDRAHRIGQENSVEVIKLITKGTIEEKIYKLQEKKKDIINNVMEEEAIASSVISSMDLEDIKDLFKEIDI</sequence>
<dbReference type="Pfam" id="PF00271">
    <property type="entry name" value="Helicase_C"/>
    <property type="match status" value="1"/>
</dbReference>
<evidence type="ECO:0000259" key="3">
    <source>
        <dbReference type="PROSITE" id="PS50966"/>
    </source>
</evidence>
<reference evidence="6 7" key="1">
    <citation type="submission" date="2018-01" db="EMBL/GenBank/DDBJ databases">
        <title>Genome Sequencing and Assembly of Anaerobacter polyendosporus strain CT4.</title>
        <authorList>
            <person name="Tachaapaikoon C."/>
            <person name="Sutheeworapong S."/>
            <person name="Jenjaroenpun P."/>
            <person name="Wongsurawat T."/>
            <person name="Nookeaw I."/>
            <person name="Cheawchanlertfa P."/>
            <person name="Kosugi A."/>
            <person name="Cheevadhanarak S."/>
            <person name="Ratanakhanokchai K."/>
        </authorList>
    </citation>
    <scope>NUCLEOTIDE SEQUENCE [LARGE SCALE GENOMIC DNA]</scope>
    <source>
        <strain evidence="6 7">CT4</strain>
    </source>
</reference>
<dbReference type="SUPFAM" id="SSF52540">
    <property type="entry name" value="P-loop containing nucleoside triphosphate hydrolases"/>
    <property type="match status" value="2"/>
</dbReference>
<dbReference type="EMBL" id="CP025746">
    <property type="protein sequence ID" value="QAA34272.1"/>
    <property type="molecule type" value="Genomic_DNA"/>
</dbReference>
<dbReference type="InterPro" id="IPR000330">
    <property type="entry name" value="SNF2_N"/>
</dbReference>
<dbReference type="Proteomes" id="UP000286268">
    <property type="component" value="Chromosome"/>
</dbReference>
<dbReference type="InterPro" id="IPR049730">
    <property type="entry name" value="SNF2/RAD54-like_C"/>
</dbReference>
<dbReference type="OrthoDB" id="9760715at2"/>
<dbReference type="InterPro" id="IPR027417">
    <property type="entry name" value="P-loop_NTPase"/>
</dbReference>
<dbReference type="GO" id="GO:0004386">
    <property type="term" value="F:helicase activity"/>
    <property type="evidence" value="ECO:0007669"/>
    <property type="project" value="UniProtKB-KW"/>
</dbReference>
<evidence type="ECO:0000313" key="6">
    <source>
        <dbReference type="EMBL" id="QAA34272.1"/>
    </source>
</evidence>
<keyword evidence="2" id="KW-0862">Zinc</keyword>
<dbReference type="FunFam" id="3.40.50.300:FF:000533">
    <property type="entry name" value="Helicase, Snf2 family"/>
    <property type="match status" value="1"/>
</dbReference>
<dbReference type="InterPro" id="IPR001650">
    <property type="entry name" value="Helicase_C-like"/>
</dbReference>
<dbReference type="InterPro" id="IPR014001">
    <property type="entry name" value="Helicase_ATP-bd"/>
</dbReference>
<keyword evidence="6" id="KW-0067">ATP-binding</keyword>
<dbReference type="Pfam" id="PF04434">
    <property type="entry name" value="SWIM"/>
    <property type="match status" value="1"/>
</dbReference>
<feature type="domain" description="SWIM-type" evidence="3">
    <location>
        <begin position="59"/>
        <end position="97"/>
    </location>
</feature>
<keyword evidence="2" id="KW-0479">Metal-binding</keyword>
<feature type="domain" description="Helicase ATP-binding" evidence="4">
    <location>
        <begin position="620"/>
        <end position="781"/>
    </location>
</feature>
<dbReference type="InterPro" id="IPR007527">
    <property type="entry name" value="Znf_SWIM"/>
</dbReference>
<dbReference type="Pfam" id="PF00176">
    <property type="entry name" value="SNF2-rel_dom"/>
    <property type="match status" value="1"/>
</dbReference>
<dbReference type="SMART" id="SM00490">
    <property type="entry name" value="HELICc"/>
    <property type="match status" value="1"/>
</dbReference>
<dbReference type="InterPro" id="IPR013663">
    <property type="entry name" value="Helicase_SWF/SNF/SWI_bac"/>
</dbReference>
<accession>A0A3R5R137</accession>
<dbReference type="AlphaFoldDB" id="A0A3R5R137"/>
<dbReference type="CDD" id="cd18012">
    <property type="entry name" value="DEXQc_arch_SWI2_SNF2"/>
    <property type="match status" value="1"/>
</dbReference>
<keyword evidence="6" id="KW-0347">Helicase</keyword>
<organism evidence="6 7">
    <name type="scientific">Clostridium manihotivorum</name>
    <dbReference type="NCBI Taxonomy" id="2320868"/>
    <lineage>
        <taxon>Bacteria</taxon>
        <taxon>Bacillati</taxon>
        <taxon>Bacillota</taxon>
        <taxon>Clostridia</taxon>
        <taxon>Eubacteriales</taxon>
        <taxon>Clostridiaceae</taxon>
        <taxon>Clostridium</taxon>
    </lineage>
</organism>
<dbReference type="PROSITE" id="PS51194">
    <property type="entry name" value="HELICASE_CTER"/>
    <property type="match status" value="1"/>
</dbReference>
<evidence type="ECO:0000259" key="4">
    <source>
        <dbReference type="PROSITE" id="PS51192"/>
    </source>
</evidence>
<dbReference type="PANTHER" id="PTHR10799">
    <property type="entry name" value="SNF2/RAD54 HELICASE FAMILY"/>
    <property type="match status" value="1"/>
</dbReference>
<keyword evidence="2" id="KW-0863">Zinc-finger</keyword>
<evidence type="ECO:0000256" key="1">
    <source>
        <dbReference type="ARBA" id="ARBA00022801"/>
    </source>
</evidence>
<gene>
    <name evidence="6" type="ORF">C1I91_22980</name>
</gene>
<keyword evidence="6" id="KW-0547">Nucleotide-binding</keyword>
<feature type="domain" description="Helicase C-terminal" evidence="5">
    <location>
        <begin position="903"/>
        <end position="1065"/>
    </location>
</feature>
<dbReference type="Pfam" id="PF08455">
    <property type="entry name" value="SNF2_assoc"/>
    <property type="match status" value="1"/>
</dbReference>
<evidence type="ECO:0000313" key="7">
    <source>
        <dbReference type="Proteomes" id="UP000286268"/>
    </source>
</evidence>
<dbReference type="KEGG" id="cmah:C1I91_22980"/>
<dbReference type="InterPro" id="IPR038718">
    <property type="entry name" value="SNF2-like_sf"/>
</dbReference>
<dbReference type="PROSITE" id="PS50966">
    <property type="entry name" value="ZF_SWIM"/>
    <property type="match status" value="1"/>
</dbReference>
<dbReference type="GO" id="GO:0016787">
    <property type="term" value="F:hydrolase activity"/>
    <property type="evidence" value="ECO:0007669"/>
    <property type="project" value="UniProtKB-KW"/>
</dbReference>
<dbReference type="GO" id="GO:0005524">
    <property type="term" value="F:ATP binding"/>
    <property type="evidence" value="ECO:0007669"/>
    <property type="project" value="InterPro"/>
</dbReference>
<name>A0A3R5R137_9CLOT</name>
<keyword evidence="7" id="KW-1185">Reference proteome</keyword>
<proteinExistence type="predicted"/>
<keyword evidence="1" id="KW-0378">Hydrolase</keyword>
<dbReference type="Gene3D" id="3.40.50.10810">
    <property type="entry name" value="Tandem AAA-ATPase domain"/>
    <property type="match status" value="1"/>
</dbReference>
<dbReference type="SMART" id="SM00487">
    <property type="entry name" value="DEXDc"/>
    <property type="match status" value="1"/>
</dbReference>
<dbReference type="GO" id="GO:0008270">
    <property type="term" value="F:zinc ion binding"/>
    <property type="evidence" value="ECO:0007669"/>
    <property type="project" value="UniProtKB-KW"/>
</dbReference>
<evidence type="ECO:0000256" key="2">
    <source>
        <dbReference type="PROSITE-ProRule" id="PRU00325"/>
    </source>
</evidence>
<dbReference type="PROSITE" id="PS51192">
    <property type="entry name" value="HELICASE_ATP_BIND_1"/>
    <property type="match status" value="1"/>
</dbReference>
<dbReference type="RefSeq" id="WP_128214993.1">
    <property type="nucleotide sequence ID" value="NZ_CP025746.1"/>
</dbReference>